<proteinExistence type="predicted"/>
<dbReference type="Proteomes" id="UP001056384">
    <property type="component" value="Chromosome 9"/>
</dbReference>
<dbReference type="SUPFAM" id="SSF54909">
    <property type="entry name" value="Dimeric alpha+beta barrel"/>
    <property type="match status" value="1"/>
</dbReference>
<dbReference type="InterPro" id="IPR011008">
    <property type="entry name" value="Dimeric_a/b-barrel"/>
</dbReference>
<dbReference type="Gene3D" id="3.30.70.100">
    <property type="match status" value="1"/>
</dbReference>
<evidence type="ECO:0008006" key="3">
    <source>
        <dbReference type="Google" id="ProtNLM"/>
    </source>
</evidence>
<evidence type="ECO:0000313" key="1">
    <source>
        <dbReference type="EMBL" id="USW57417.1"/>
    </source>
</evidence>
<accession>A0A9Q9B4W5</accession>
<name>A0A9Q9B4W5_9PEZI</name>
<evidence type="ECO:0000313" key="2">
    <source>
        <dbReference type="Proteomes" id="UP001056384"/>
    </source>
</evidence>
<dbReference type="PANTHER" id="PTHR40260">
    <property type="entry name" value="BLR8190 PROTEIN"/>
    <property type="match status" value="1"/>
</dbReference>
<reference evidence="1" key="1">
    <citation type="submission" date="2022-06" db="EMBL/GenBank/DDBJ databases">
        <title>Complete genome sequences of two strains of the flax pathogen Septoria linicola.</title>
        <authorList>
            <person name="Lapalu N."/>
            <person name="Simon A."/>
            <person name="Demenou B."/>
            <person name="Paumier D."/>
            <person name="Guillot M.-P."/>
            <person name="Gout L."/>
            <person name="Valade R."/>
        </authorList>
    </citation>
    <scope>NUCLEOTIDE SEQUENCE</scope>
    <source>
        <strain evidence="1">SE15195</strain>
    </source>
</reference>
<keyword evidence="2" id="KW-1185">Reference proteome</keyword>
<protein>
    <recommendedName>
        <fullName evidence="3">EthD domain-containing protein</fullName>
    </recommendedName>
</protein>
<sequence length="110" mass="12690">MASNDNSPGAYIYVSYPRTKDTRFDSEYYLKTHMAIVDKHWRAFGLKSWTVVEFPEGDPSGLHTQGILLFDTFEQFEKAIEANIPEVMTDLPNYSNVMPVRYYGKVVERG</sequence>
<dbReference type="OrthoDB" id="4892971at2759"/>
<dbReference type="EMBL" id="CP099426">
    <property type="protein sequence ID" value="USW57417.1"/>
    <property type="molecule type" value="Genomic_DNA"/>
</dbReference>
<organism evidence="1 2">
    <name type="scientific">Septoria linicola</name>
    <dbReference type="NCBI Taxonomy" id="215465"/>
    <lineage>
        <taxon>Eukaryota</taxon>
        <taxon>Fungi</taxon>
        <taxon>Dikarya</taxon>
        <taxon>Ascomycota</taxon>
        <taxon>Pezizomycotina</taxon>
        <taxon>Dothideomycetes</taxon>
        <taxon>Dothideomycetidae</taxon>
        <taxon>Mycosphaerellales</taxon>
        <taxon>Mycosphaerellaceae</taxon>
        <taxon>Septoria</taxon>
    </lineage>
</organism>
<gene>
    <name evidence="1" type="ORF">Slin15195_G107360</name>
</gene>
<dbReference type="PANTHER" id="PTHR40260:SF2">
    <property type="entry name" value="BLR8190 PROTEIN"/>
    <property type="match status" value="1"/>
</dbReference>
<dbReference type="AlphaFoldDB" id="A0A9Q9B4W5"/>